<comment type="caution">
    <text evidence="1">The sequence shown here is derived from an EMBL/GenBank/DDBJ whole genome shotgun (WGS) entry which is preliminary data.</text>
</comment>
<dbReference type="Proteomes" id="UP001143545">
    <property type="component" value="Unassembled WGS sequence"/>
</dbReference>
<gene>
    <name evidence="1" type="ORF">NBRC110019_30460</name>
</gene>
<protein>
    <submittedName>
        <fullName evidence="1">Uncharacterized protein</fullName>
    </submittedName>
</protein>
<name>A0A9W6EUW6_9FLAO</name>
<evidence type="ECO:0000313" key="1">
    <source>
        <dbReference type="EMBL" id="GLB54005.1"/>
    </source>
</evidence>
<keyword evidence="2" id="KW-1185">Reference proteome</keyword>
<accession>A0A9W6EUW6</accession>
<reference evidence="1" key="1">
    <citation type="submission" date="2022-07" db="EMBL/GenBank/DDBJ databases">
        <title>Taxonomy of Novel Oxalotrophic and Methylotrophic Bacteria.</title>
        <authorList>
            <person name="Sahin N."/>
            <person name="Tani A."/>
        </authorList>
    </citation>
    <scope>NUCLEOTIDE SEQUENCE</scope>
    <source>
        <strain evidence="1">AM327</strain>
    </source>
</reference>
<proteinExistence type="predicted"/>
<dbReference type="EMBL" id="BRVP01000030">
    <property type="protein sequence ID" value="GLB54005.1"/>
    <property type="molecule type" value="Genomic_DNA"/>
</dbReference>
<organism evidence="1 2">
    <name type="scientific">Neptunitalea chrysea</name>
    <dbReference type="NCBI Taxonomy" id="1647581"/>
    <lineage>
        <taxon>Bacteria</taxon>
        <taxon>Pseudomonadati</taxon>
        <taxon>Bacteroidota</taxon>
        <taxon>Flavobacteriia</taxon>
        <taxon>Flavobacteriales</taxon>
        <taxon>Flavobacteriaceae</taxon>
        <taxon>Neptunitalea</taxon>
    </lineage>
</organism>
<dbReference type="AlphaFoldDB" id="A0A9W6EUW6"/>
<evidence type="ECO:0000313" key="2">
    <source>
        <dbReference type="Proteomes" id="UP001143545"/>
    </source>
</evidence>
<sequence>MNLDPLAENYYRWTPYNYCTQDPVNMVDKGGMYVTLADNVATKKYIEMVLKSPELRKMYDILVNSDVHYHIVVADSFDKKEFGKEPNRELSIGGMTGFSKSKKEGYRINILVKNTDNEALNIAALADEINTATQFNQRLIGFVFNLAKKEGVSYEPREYDPIDEVNNKMASVSALKANGKTTNDMDSENKYQSTKVMKVMKNGITDYKELIDILYTTQYKYKFEANGVKDPYQDTKVSDDCGCGSPRYM</sequence>